<dbReference type="InterPro" id="IPR018392">
    <property type="entry name" value="LysM"/>
</dbReference>
<sequence length="153" mass="16470">LLLEQTFEEYPHSWISSVLEVSGEMKMTTIAINPFLAKDARRVKTPINQGPAALRLTPRGRGLARLAVISSLSILLLSGYAAFNGATAGSNSESISSPYVKISIKPGDTLWSIAEGIAPQADRRALVADIVEVNNLKSPNLQAGQKIYIPTRP</sequence>
<proteinExistence type="predicted"/>
<name>A0A0R2P682_9ACTN</name>
<dbReference type="PROSITE" id="PS51782">
    <property type="entry name" value="LYSM"/>
    <property type="match status" value="1"/>
</dbReference>
<dbReference type="SMART" id="SM00257">
    <property type="entry name" value="LysM"/>
    <property type="match status" value="1"/>
</dbReference>
<evidence type="ECO:0000313" key="3">
    <source>
        <dbReference type="Proteomes" id="UP000054017"/>
    </source>
</evidence>
<feature type="domain" description="LysM" evidence="1">
    <location>
        <begin position="100"/>
        <end position="149"/>
    </location>
</feature>
<dbReference type="AlphaFoldDB" id="A0A0R2P682"/>
<evidence type="ECO:0000259" key="1">
    <source>
        <dbReference type="PROSITE" id="PS51782"/>
    </source>
</evidence>
<dbReference type="CDD" id="cd00118">
    <property type="entry name" value="LysM"/>
    <property type="match status" value="1"/>
</dbReference>
<dbReference type="EMBL" id="LIAX01000023">
    <property type="protein sequence ID" value="KRO33576.1"/>
    <property type="molecule type" value="Genomic_DNA"/>
</dbReference>
<organism evidence="2 3">
    <name type="scientific">Actinobacteria bacterium BACL2 MAG-121220-bin52</name>
    <dbReference type="NCBI Taxonomy" id="1655573"/>
    <lineage>
        <taxon>Bacteria</taxon>
        <taxon>Bacillati</taxon>
        <taxon>Actinomycetota</taxon>
        <taxon>Actinomycetes</taxon>
        <taxon>Actinomycetes incertae sedis</taxon>
        <taxon>ac1 cluster</taxon>
    </lineage>
</organism>
<dbReference type="InterPro" id="IPR036779">
    <property type="entry name" value="LysM_dom_sf"/>
</dbReference>
<dbReference type="SUPFAM" id="SSF54106">
    <property type="entry name" value="LysM domain"/>
    <property type="match status" value="1"/>
</dbReference>
<gene>
    <name evidence="2" type="ORF">ABR65_04275</name>
</gene>
<feature type="non-terminal residue" evidence="2">
    <location>
        <position position="1"/>
    </location>
</feature>
<protein>
    <recommendedName>
        <fullName evidence="1">LysM domain-containing protein</fullName>
    </recommendedName>
</protein>
<accession>A0A0R2P682</accession>
<dbReference type="Gene3D" id="3.10.350.10">
    <property type="entry name" value="LysM domain"/>
    <property type="match status" value="1"/>
</dbReference>
<dbReference type="Pfam" id="PF01476">
    <property type="entry name" value="LysM"/>
    <property type="match status" value="1"/>
</dbReference>
<evidence type="ECO:0000313" key="2">
    <source>
        <dbReference type="EMBL" id="KRO33576.1"/>
    </source>
</evidence>
<dbReference type="Proteomes" id="UP000054017">
    <property type="component" value="Unassembled WGS sequence"/>
</dbReference>
<comment type="caution">
    <text evidence="2">The sequence shown here is derived from an EMBL/GenBank/DDBJ whole genome shotgun (WGS) entry which is preliminary data.</text>
</comment>
<reference evidence="2 3" key="1">
    <citation type="submission" date="2015-10" db="EMBL/GenBank/DDBJ databases">
        <title>Metagenome-Assembled Genomes uncover a global brackish microbiome.</title>
        <authorList>
            <person name="Hugerth L.W."/>
            <person name="Larsson J."/>
            <person name="Alneberg J."/>
            <person name="Lindh M.V."/>
            <person name="Legrand C."/>
            <person name="Pinhassi J."/>
            <person name="Andersson A.F."/>
        </authorList>
    </citation>
    <scope>NUCLEOTIDE SEQUENCE [LARGE SCALE GENOMIC DNA]</scope>
    <source>
        <strain evidence="2">BACL2 MAG-121220-bin52</strain>
    </source>
</reference>